<evidence type="ECO:0000256" key="3">
    <source>
        <dbReference type="ARBA" id="ARBA00023128"/>
    </source>
</evidence>
<dbReference type="SUPFAM" id="SSF55186">
    <property type="entry name" value="ThrRS/AlaRS common domain"/>
    <property type="match status" value="1"/>
</dbReference>
<accession>A0A8D8RGI0</accession>
<sequence length="331" mass="37872">MKFNLCCKVLKSSLNRLSIRQLSSNIQKQNDLFNAEFKRQQNAVGRIEKINVVYKGVPEDAELIMNKNLSTPYNCAQHLSEMLCNRSVLALVDGVKLWDMHRPLESDCELQLLHFYDTDPYHCNRTFWRSCSIMLGSVLSRVFKEDVQVALHSFPSPNVKSGSFIYDVELSLPDWNPTPAELRVLSAEMVKLAYEELPFERLSIGQDLAEELFQHNRHKLEQIPSIVQQSLDGKVIVYRIKDHIDISRGPMMSNTNHLGRCTIASAHRIETDIGLLYRFQGVALPRAVKLNHFAYGIIEDRCKKLNPGRLPTIQGEYQPAMTSREEIAAPM</sequence>
<dbReference type="EMBL" id="HBUF01164695">
    <property type="protein sequence ID" value="CAG6650930.1"/>
    <property type="molecule type" value="Transcribed_RNA"/>
</dbReference>
<evidence type="ECO:0000256" key="1">
    <source>
        <dbReference type="ARBA" id="ARBA00004173"/>
    </source>
</evidence>
<dbReference type="GO" id="GO:0003723">
    <property type="term" value="F:RNA binding"/>
    <property type="evidence" value="ECO:0007669"/>
    <property type="project" value="TreeGrafter"/>
</dbReference>
<dbReference type="FunFam" id="3.30.980.10:FF:000006">
    <property type="entry name" value="39S ribosomal protein L39, mitochondrial"/>
    <property type="match status" value="1"/>
</dbReference>
<dbReference type="CDD" id="cd01667">
    <property type="entry name" value="TGS_ThrRS"/>
    <property type="match status" value="1"/>
</dbReference>
<evidence type="ECO:0000256" key="4">
    <source>
        <dbReference type="ARBA" id="ARBA00023274"/>
    </source>
</evidence>
<protein>
    <recommendedName>
        <fullName evidence="6">Large ribosomal subunit protein mL39</fullName>
    </recommendedName>
    <alternativeName>
        <fullName evidence="7">39S ribosomal protein L39, mitochondrial</fullName>
    </alternativeName>
</protein>
<dbReference type="InterPro" id="IPR012675">
    <property type="entry name" value="Beta-grasp_dom_sf"/>
</dbReference>
<evidence type="ECO:0000259" key="8">
    <source>
        <dbReference type="PROSITE" id="PS51880"/>
    </source>
</evidence>
<organism evidence="9">
    <name type="scientific">Cacopsylla melanoneura</name>
    <dbReference type="NCBI Taxonomy" id="428564"/>
    <lineage>
        <taxon>Eukaryota</taxon>
        <taxon>Metazoa</taxon>
        <taxon>Ecdysozoa</taxon>
        <taxon>Arthropoda</taxon>
        <taxon>Hexapoda</taxon>
        <taxon>Insecta</taxon>
        <taxon>Pterygota</taxon>
        <taxon>Neoptera</taxon>
        <taxon>Paraneoptera</taxon>
        <taxon>Hemiptera</taxon>
        <taxon>Sternorrhyncha</taxon>
        <taxon>Psylloidea</taxon>
        <taxon>Psyllidae</taxon>
        <taxon>Psyllinae</taxon>
        <taxon>Cacopsylla</taxon>
    </lineage>
</organism>
<dbReference type="GO" id="GO:0000166">
    <property type="term" value="F:nucleotide binding"/>
    <property type="evidence" value="ECO:0007669"/>
    <property type="project" value="InterPro"/>
</dbReference>
<comment type="subcellular location">
    <subcellularLocation>
        <location evidence="1">Mitochondrion</location>
    </subcellularLocation>
</comment>
<dbReference type="EMBL" id="HBUF01164698">
    <property type="protein sequence ID" value="CAG6650933.1"/>
    <property type="molecule type" value="Transcribed_RNA"/>
</dbReference>
<dbReference type="EMBL" id="HBUF01353687">
    <property type="protein sequence ID" value="CAG6715863.1"/>
    <property type="molecule type" value="Transcribed_RNA"/>
</dbReference>
<evidence type="ECO:0000256" key="2">
    <source>
        <dbReference type="ARBA" id="ARBA00022980"/>
    </source>
</evidence>
<evidence type="ECO:0000256" key="7">
    <source>
        <dbReference type="ARBA" id="ARBA00075914"/>
    </source>
</evidence>
<dbReference type="PANTHER" id="PTHR42753">
    <property type="entry name" value="MITOCHONDRIAL RIBOSOME PROTEIN L39/PROLYL-TRNA LIGASE FAMILY MEMBER"/>
    <property type="match status" value="1"/>
</dbReference>
<comment type="similarity">
    <text evidence="5">Belongs to the mitochondrion-specific ribosomal protein mL39 family.</text>
</comment>
<dbReference type="Pfam" id="PF02824">
    <property type="entry name" value="TGS"/>
    <property type="match status" value="1"/>
</dbReference>
<reference evidence="9" key="1">
    <citation type="submission" date="2021-05" db="EMBL/GenBank/DDBJ databases">
        <authorList>
            <person name="Alioto T."/>
            <person name="Alioto T."/>
            <person name="Gomez Garrido J."/>
        </authorList>
    </citation>
    <scope>NUCLEOTIDE SEQUENCE</scope>
</reference>
<dbReference type="EMBL" id="HBUF01323150">
    <property type="protein sequence ID" value="CAG6695377.1"/>
    <property type="molecule type" value="Transcribed_RNA"/>
</dbReference>
<dbReference type="PROSITE" id="PS51880">
    <property type="entry name" value="TGS"/>
    <property type="match status" value="1"/>
</dbReference>
<evidence type="ECO:0000313" key="9">
    <source>
        <dbReference type="EMBL" id="CAG6650933.1"/>
    </source>
</evidence>
<keyword evidence="2 9" id="KW-0689">Ribosomal protein</keyword>
<name>A0A8D8RGI0_9HEMI</name>
<keyword evidence="3" id="KW-0496">Mitochondrion</keyword>
<keyword evidence="4" id="KW-0687">Ribonucleoprotein</keyword>
<dbReference type="GO" id="GO:1990904">
    <property type="term" value="C:ribonucleoprotein complex"/>
    <property type="evidence" value="ECO:0007669"/>
    <property type="project" value="UniProtKB-KW"/>
</dbReference>
<dbReference type="EMBL" id="HBUF01353686">
    <property type="protein sequence ID" value="CAG6715862.1"/>
    <property type="molecule type" value="Transcribed_RNA"/>
</dbReference>
<dbReference type="InterPro" id="IPR018163">
    <property type="entry name" value="Thr/Ala-tRNA-synth_IIc_edit"/>
</dbReference>
<evidence type="ECO:0000256" key="5">
    <source>
        <dbReference type="ARBA" id="ARBA00061231"/>
    </source>
</evidence>
<dbReference type="InterPro" id="IPR004095">
    <property type="entry name" value="TGS"/>
</dbReference>
<dbReference type="Gene3D" id="3.30.980.10">
    <property type="entry name" value="Threonyl-trna Synthetase, Chain A, domain 2"/>
    <property type="match status" value="1"/>
</dbReference>
<dbReference type="EMBL" id="HBUF01323149">
    <property type="protein sequence ID" value="CAG6695376.1"/>
    <property type="molecule type" value="Transcribed_RNA"/>
</dbReference>
<dbReference type="Gene3D" id="3.10.20.30">
    <property type="match status" value="1"/>
</dbReference>
<dbReference type="EMBL" id="HBUF01164696">
    <property type="protein sequence ID" value="CAG6650931.1"/>
    <property type="molecule type" value="Transcribed_RNA"/>
</dbReference>
<proteinExistence type="inferred from homology"/>
<dbReference type="EMBL" id="HBUF01323148">
    <property type="protein sequence ID" value="CAG6695375.1"/>
    <property type="molecule type" value="Transcribed_RNA"/>
</dbReference>
<dbReference type="AlphaFoldDB" id="A0A8D8RGI0"/>
<dbReference type="PANTHER" id="PTHR42753:SF9">
    <property type="entry name" value="LARGE RIBOSOMAL SUBUNIT PROTEIN ML39"/>
    <property type="match status" value="1"/>
</dbReference>
<evidence type="ECO:0000256" key="6">
    <source>
        <dbReference type="ARBA" id="ARBA00071662"/>
    </source>
</evidence>
<dbReference type="InterPro" id="IPR050062">
    <property type="entry name" value="Pro-tRNA_synthetase"/>
</dbReference>
<dbReference type="GO" id="GO:0005739">
    <property type="term" value="C:mitochondrion"/>
    <property type="evidence" value="ECO:0007669"/>
    <property type="project" value="UniProtKB-SubCell"/>
</dbReference>
<dbReference type="GO" id="GO:0005840">
    <property type="term" value="C:ribosome"/>
    <property type="evidence" value="ECO:0007669"/>
    <property type="project" value="UniProtKB-KW"/>
</dbReference>
<feature type="domain" description="TGS" evidence="8">
    <location>
        <begin position="48"/>
        <end position="114"/>
    </location>
</feature>